<dbReference type="Pfam" id="PF08204">
    <property type="entry name" value="V-set_CD47"/>
    <property type="match status" value="1"/>
</dbReference>
<evidence type="ECO:0000259" key="3">
    <source>
        <dbReference type="Pfam" id="PF08204"/>
    </source>
</evidence>
<keyword evidence="5" id="KW-1185">Reference proteome</keyword>
<reference evidence="4 5" key="3">
    <citation type="journal article" date="2003" name="Proc. Natl. Acad. Sci. U.S.A.">
        <title>A secreted high-affinity inhibitor of human TNF from Tanapox virus.</title>
        <authorList>
            <person name="Brunetti C.R."/>
            <person name="Paulose-Murphy M."/>
            <person name="Singh R."/>
            <person name="Qin J."/>
            <person name="Barrett J.W."/>
            <person name="Tardivel A."/>
            <person name="Schneider P."/>
            <person name="Essani K."/>
            <person name="McFadden G."/>
        </authorList>
    </citation>
    <scope>NUCLEOTIDE SEQUENCE [LARGE SCALE GENOMIC DNA]</scope>
    <source>
        <strain evidence="5">VR587</strain>
    </source>
</reference>
<reference evidence="4 5" key="2">
    <citation type="journal article" date="2003" name="J. Virol.">
        <title>Complete genomic sequence and comparative analysis of the tumorigenic poxvirus Yaba monkey tumor virus.</title>
        <authorList>
            <person name="Brunetti C.R."/>
            <person name="Amano H."/>
            <person name="Ueda Y."/>
            <person name="Qin J."/>
            <person name="Miyamura T."/>
            <person name="Suzuki T."/>
            <person name="Li X."/>
            <person name="Barrett J.W."/>
            <person name="McFadden G."/>
        </authorList>
    </citation>
    <scope>NUCLEOTIDE SEQUENCE [LARGE SCALE GENOMIC DNA]</scope>
    <source>
        <strain evidence="5">VR587</strain>
    </source>
</reference>
<evidence type="ECO:0000256" key="1">
    <source>
        <dbReference type="SAM" id="Phobius"/>
    </source>
</evidence>
<feature type="transmembrane region" description="Helical" evidence="1">
    <location>
        <begin position="156"/>
        <end position="183"/>
    </location>
</feature>
<sequence length="266" mass="31237">MHTYNYIIFFLFKLISCSYIRVNYTTCNSVVNVVCDVKLPYNSAVEWRFNNKVIFYSNNTLKFKFNNNLFGNYTCKTFDVFNKIELKLITEWITSEEKIIISSMLIAYLIISWMTILTLSFKIDRLKRVINLHAILIWITILGVYIQYMLKLSKGYSFIDVCGIVLITVLLFSSIFVNVLTLLKIKKKKCFIVIIILKTITSVLFFLTTLVILFYCYKSIFGSLLIYKLLIINVFELSHLVILFILPVEFKIEYKKLIILNSNLNL</sequence>
<feature type="transmembrane region" description="Helical" evidence="1">
    <location>
        <begin position="226"/>
        <end position="246"/>
    </location>
</feature>
<keyword evidence="1" id="KW-0472">Membrane</keyword>
<dbReference type="GeneID" id="2943671"/>
<keyword evidence="1" id="KW-1133">Transmembrane helix</keyword>
<organismHost>
    <name type="scientific">Papio hamadryas</name>
    <name type="common">Hamadryas baboon</name>
    <dbReference type="NCBI Taxonomy" id="9557"/>
</organismHost>
<protein>
    <submittedName>
        <fullName evidence="4">128L</fullName>
    </submittedName>
</protein>
<dbReference type="InterPro" id="IPR013147">
    <property type="entry name" value="CD47-like_TM"/>
</dbReference>
<dbReference type="EMBL" id="AY386371">
    <property type="protein sequence ID" value="AAR07485.1"/>
    <property type="molecule type" value="Genomic_DNA"/>
</dbReference>
<dbReference type="KEGG" id="vg:2943671"/>
<dbReference type="Proteomes" id="UP000008596">
    <property type="component" value="Segment"/>
</dbReference>
<accession>Q6TUP1</accession>
<organismHost>
    <name type="scientific">Erythrocebus patas</name>
    <name type="common">Red guenon</name>
    <name type="synonym">Cercopithecus patas</name>
    <dbReference type="NCBI Taxonomy" id="9538"/>
</organismHost>
<keyword evidence="1" id="KW-0812">Transmembrane</keyword>
<dbReference type="Pfam" id="PF04549">
    <property type="entry name" value="CD47"/>
    <property type="match status" value="1"/>
</dbReference>
<feature type="domain" description="CD47 immunoglobulin-like" evidence="3">
    <location>
        <begin position="1"/>
        <end position="98"/>
    </location>
</feature>
<organismHost>
    <name type="scientific">Homo sapiens</name>
    <name type="common">Human</name>
    <dbReference type="NCBI Taxonomy" id="9606"/>
</organismHost>
<organismHost>
    <name type="scientific">Macaca</name>
    <name type="common">macaques</name>
    <dbReference type="NCBI Taxonomy" id="9539"/>
</organismHost>
<feature type="transmembrane region" description="Helical" evidence="1">
    <location>
        <begin position="129"/>
        <end position="150"/>
    </location>
</feature>
<dbReference type="RefSeq" id="NP_938384.1">
    <property type="nucleotide sequence ID" value="NC_005179.1"/>
</dbReference>
<feature type="domain" description="CD47-like transmembrane" evidence="2">
    <location>
        <begin position="100"/>
        <end position="245"/>
    </location>
</feature>
<feature type="transmembrane region" description="Helical" evidence="1">
    <location>
        <begin position="99"/>
        <end position="117"/>
    </location>
</feature>
<evidence type="ECO:0000313" key="4">
    <source>
        <dbReference type="EMBL" id="AAR07485.1"/>
    </source>
</evidence>
<organism evidence="4 5">
    <name type="scientific">Yaba monkey tumor virus (strain VR587)</name>
    <name type="common">YMTV</name>
    <dbReference type="NCBI Taxonomy" id="928314"/>
    <lineage>
        <taxon>Viruses</taxon>
        <taxon>Varidnaviria</taxon>
        <taxon>Bamfordvirae</taxon>
        <taxon>Nucleocytoviricota</taxon>
        <taxon>Pokkesviricetes</taxon>
        <taxon>Chitovirales</taxon>
        <taxon>Poxviridae</taxon>
        <taxon>Chordopoxvirinae</taxon>
        <taxon>Yatapoxvirus</taxon>
        <taxon>Yatapoxvirus yabapox</taxon>
        <taxon>Yaba monkey tumor virus</taxon>
    </lineage>
</organism>
<feature type="transmembrane region" description="Helical" evidence="1">
    <location>
        <begin position="190"/>
        <end position="214"/>
    </location>
</feature>
<reference evidence="4 5" key="1">
    <citation type="journal article" date="1995" name="J. Gen. Virol.">
        <title>Identification and characterization of the thymidine kinase gene of Yaba virus.</title>
        <authorList>
            <person name="Amano H."/>
            <person name="Ueda Y."/>
            <person name="Miyamura T."/>
        </authorList>
    </citation>
    <scope>NUCLEOTIDE SEQUENCE [LARGE SCALE GENOMIC DNA]</scope>
    <source>
        <strain evidence="5">VR587</strain>
    </source>
</reference>
<name>Q6TUP1_YMTV5</name>
<dbReference type="InterPro" id="IPR013270">
    <property type="entry name" value="CD47_Vset"/>
</dbReference>
<evidence type="ECO:0000259" key="2">
    <source>
        <dbReference type="Pfam" id="PF04549"/>
    </source>
</evidence>
<evidence type="ECO:0000313" key="5">
    <source>
        <dbReference type="Proteomes" id="UP000008596"/>
    </source>
</evidence>
<proteinExistence type="predicted"/>